<reference evidence="2" key="1">
    <citation type="journal article" date="2023" name="GigaByte">
        <title>Genome assembly of the bearded iris, Iris pallida Lam.</title>
        <authorList>
            <person name="Bruccoleri R.E."/>
            <person name="Oakeley E.J."/>
            <person name="Faust A.M.E."/>
            <person name="Altorfer M."/>
            <person name="Dessus-Babus S."/>
            <person name="Burckhardt D."/>
            <person name="Oertli M."/>
            <person name="Naumann U."/>
            <person name="Petersen F."/>
            <person name="Wong J."/>
        </authorList>
    </citation>
    <scope>NUCLEOTIDE SEQUENCE</scope>
    <source>
        <strain evidence="2">GSM-AAB239-AS_SAM_17_03QT</strain>
    </source>
</reference>
<comment type="caution">
    <text evidence="2">The sequence shown here is derived from an EMBL/GenBank/DDBJ whole genome shotgun (WGS) entry which is preliminary data.</text>
</comment>
<evidence type="ECO:0000256" key="1">
    <source>
        <dbReference type="SAM" id="Phobius"/>
    </source>
</evidence>
<proteinExistence type="predicted"/>
<keyword evidence="1" id="KW-0472">Membrane</keyword>
<dbReference type="Proteomes" id="UP001140949">
    <property type="component" value="Unassembled WGS sequence"/>
</dbReference>
<evidence type="ECO:0000313" key="2">
    <source>
        <dbReference type="EMBL" id="KAJ6852591.1"/>
    </source>
</evidence>
<evidence type="ECO:0000313" key="3">
    <source>
        <dbReference type="Proteomes" id="UP001140949"/>
    </source>
</evidence>
<name>A0AAX6IHS8_IRIPA</name>
<dbReference type="EMBL" id="JANAVB010001799">
    <property type="protein sequence ID" value="KAJ6852591.1"/>
    <property type="molecule type" value="Genomic_DNA"/>
</dbReference>
<feature type="transmembrane region" description="Helical" evidence="1">
    <location>
        <begin position="6"/>
        <end position="29"/>
    </location>
</feature>
<sequence length="34" mass="4083">MFSNTFRYFCFCPSKIFFILSINCFVSFASHYLT</sequence>
<protein>
    <submittedName>
        <fullName evidence="2">Uncharacterized protein</fullName>
    </submittedName>
</protein>
<organism evidence="2 3">
    <name type="scientific">Iris pallida</name>
    <name type="common">Sweet iris</name>
    <dbReference type="NCBI Taxonomy" id="29817"/>
    <lineage>
        <taxon>Eukaryota</taxon>
        <taxon>Viridiplantae</taxon>
        <taxon>Streptophyta</taxon>
        <taxon>Embryophyta</taxon>
        <taxon>Tracheophyta</taxon>
        <taxon>Spermatophyta</taxon>
        <taxon>Magnoliopsida</taxon>
        <taxon>Liliopsida</taxon>
        <taxon>Asparagales</taxon>
        <taxon>Iridaceae</taxon>
        <taxon>Iridoideae</taxon>
        <taxon>Irideae</taxon>
        <taxon>Iris</taxon>
    </lineage>
</organism>
<gene>
    <name evidence="2" type="ORF">M6B38_254355</name>
</gene>
<keyword evidence="1" id="KW-1133">Transmembrane helix</keyword>
<keyword evidence="3" id="KW-1185">Reference proteome</keyword>
<accession>A0AAX6IHS8</accession>
<reference evidence="2" key="2">
    <citation type="submission" date="2023-04" db="EMBL/GenBank/DDBJ databases">
        <authorList>
            <person name="Bruccoleri R.E."/>
            <person name="Oakeley E.J."/>
            <person name="Faust A.-M."/>
            <person name="Dessus-Babus S."/>
            <person name="Altorfer M."/>
            <person name="Burckhardt D."/>
            <person name="Oertli M."/>
            <person name="Naumann U."/>
            <person name="Petersen F."/>
            <person name="Wong J."/>
        </authorList>
    </citation>
    <scope>NUCLEOTIDE SEQUENCE</scope>
    <source>
        <strain evidence="2">GSM-AAB239-AS_SAM_17_03QT</strain>
        <tissue evidence="2">Leaf</tissue>
    </source>
</reference>
<dbReference type="AlphaFoldDB" id="A0AAX6IHS8"/>
<keyword evidence="1" id="KW-0812">Transmembrane</keyword>